<dbReference type="AlphaFoldDB" id="A0A1B6JUD7"/>
<name>A0A1B6JUD7_9HEMI</name>
<sequence>MVYESDFYTSRRPYSRPTITSYSVTLVPHYGGIVRATPIHVGNNIPYIAHQKLTPHIVAVPATRTPRSVIWAELDRINHRSRPHLSYVPKEDFLNDHSIVEFGDEARHIRAQTNSLLRRINTPVIRTSRPLPISLSITYNRPELAVPERITSDDYISRMVEPSRNVPYDINVLSYYPGVDPVPTRVNIGRGHLACVSYAGGRAYPRRRERYSDNKSIKDEITFRSYYKALDKPGQDSEIEKWMLP</sequence>
<proteinExistence type="predicted"/>
<accession>A0A1B6JUD7</accession>
<gene>
    <name evidence="1" type="ORF">g.54469</name>
</gene>
<dbReference type="EMBL" id="GECU01004878">
    <property type="protein sequence ID" value="JAT02829.1"/>
    <property type="molecule type" value="Transcribed_RNA"/>
</dbReference>
<evidence type="ECO:0000313" key="1">
    <source>
        <dbReference type="EMBL" id="JAT02829.1"/>
    </source>
</evidence>
<feature type="non-terminal residue" evidence="1">
    <location>
        <position position="245"/>
    </location>
</feature>
<reference evidence="1" key="1">
    <citation type="submission" date="2015-11" db="EMBL/GenBank/DDBJ databases">
        <title>De novo transcriptome assembly of four potential Pierce s Disease insect vectors from Arizona vineyards.</title>
        <authorList>
            <person name="Tassone E.E."/>
        </authorList>
    </citation>
    <scope>NUCLEOTIDE SEQUENCE</scope>
</reference>
<organism evidence="1">
    <name type="scientific">Homalodisca liturata</name>
    <dbReference type="NCBI Taxonomy" id="320908"/>
    <lineage>
        <taxon>Eukaryota</taxon>
        <taxon>Metazoa</taxon>
        <taxon>Ecdysozoa</taxon>
        <taxon>Arthropoda</taxon>
        <taxon>Hexapoda</taxon>
        <taxon>Insecta</taxon>
        <taxon>Pterygota</taxon>
        <taxon>Neoptera</taxon>
        <taxon>Paraneoptera</taxon>
        <taxon>Hemiptera</taxon>
        <taxon>Auchenorrhyncha</taxon>
        <taxon>Membracoidea</taxon>
        <taxon>Cicadellidae</taxon>
        <taxon>Cicadellinae</taxon>
        <taxon>Proconiini</taxon>
        <taxon>Homalodisca</taxon>
    </lineage>
</organism>
<protein>
    <submittedName>
        <fullName evidence="1">Uncharacterized protein</fullName>
    </submittedName>
</protein>